<feature type="compositionally biased region" description="Acidic residues" evidence="1">
    <location>
        <begin position="220"/>
        <end position="234"/>
    </location>
</feature>
<dbReference type="EMBL" id="NKCI01000127">
    <property type="protein sequence ID" value="RSL53062.1"/>
    <property type="molecule type" value="Genomic_DNA"/>
</dbReference>
<dbReference type="OrthoDB" id="4828117at2759"/>
<name>A0A428PJ18_9HYPO</name>
<feature type="compositionally biased region" description="Low complexity" evidence="1">
    <location>
        <begin position="244"/>
        <end position="255"/>
    </location>
</feature>
<protein>
    <submittedName>
        <fullName evidence="2">Uncharacterized protein</fullName>
    </submittedName>
</protein>
<evidence type="ECO:0000313" key="3">
    <source>
        <dbReference type="Proteomes" id="UP000288168"/>
    </source>
</evidence>
<feature type="region of interest" description="Disordered" evidence="1">
    <location>
        <begin position="176"/>
        <end position="255"/>
    </location>
</feature>
<keyword evidence="3" id="KW-1185">Reference proteome</keyword>
<reference evidence="2 3" key="1">
    <citation type="submission" date="2017-06" db="EMBL/GenBank/DDBJ databases">
        <title>Comparative genomic analysis of Ambrosia Fusariam Clade fungi.</title>
        <authorList>
            <person name="Stajich J.E."/>
            <person name="Carrillo J."/>
            <person name="Kijimoto T."/>
            <person name="Eskalen A."/>
            <person name="O'Donnell K."/>
            <person name="Kasson M."/>
        </authorList>
    </citation>
    <scope>NUCLEOTIDE SEQUENCE [LARGE SCALE GENOMIC DNA]</scope>
    <source>
        <strain evidence="2 3">NRRL62584</strain>
    </source>
</reference>
<evidence type="ECO:0000256" key="1">
    <source>
        <dbReference type="SAM" id="MobiDB-lite"/>
    </source>
</evidence>
<dbReference type="AlphaFoldDB" id="A0A428PJ18"/>
<comment type="caution">
    <text evidence="2">The sequence shown here is derived from an EMBL/GenBank/DDBJ whole genome shotgun (WGS) entry which is preliminary data.</text>
</comment>
<sequence length="388" mass="42031">MAPANSKANYKTYEAQARMVRAIVAAHPEVKWNYKGKKHISHLLSFTISLDPPPLPTQRIDPFVFSWSAEIVACYGSDMTEHALNHRFRRVRAQASIISEARARKLDIKELSTDENILPATQGAIDKNNIAKYFGQSTADGIQFQFRTIKKDAEALRQTANDGGDVANCLNLGVGSNLAPGTPSKPTPTRSQPGSRSGKGAKRKVAVAPVSSPIKRSLSDDENDDDEINFDEMDVTPSKRAKTTGRGPARGTTPSRSAAVKAAATIAEAAQQQPLSSGSSPEEMPAPIVAPIQAPVLAHPPPPNTIRPQSIFADVQRRPQLQPQQPRGFVTGPGSGMNFMGATTPWPDINNNMNNSFANSFSNSNNSFMSHDDLHYMNTYIDDGEGEI</sequence>
<dbReference type="Proteomes" id="UP000288168">
    <property type="component" value="Unassembled WGS sequence"/>
</dbReference>
<proteinExistence type="predicted"/>
<dbReference type="STRING" id="1325734.A0A428PJ18"/>
<accession>A0A428PJ18</accession>
<organism evidence="2 3">
    <name type="scientific">Fusarium duplospermum</name>
    <dbReference type="NCBI Taxonomy" id="1325734"/>
    <lineage>
        <taxon>Eukaryota</taxon>
        <taxon>Fungi</taxon>
        <taxon>Dikarya</taxon>
        <taxon>Ascomycota</taxon>
        <taxon>Pezizomycotina</taxon>
        <taxon>Sordariomycetes</taxon>
        <taxon>Hypocreomycetidae</taxon>
        <taxon>Hypocreales</taxon>
        <taxon>Nectriaceae</taxon>
        <taxon>Fusarium</taxon>
        <taxon>Fusarium solani species complex</taxon>
    </lineage>
</organism>
<gene>
    <name evidence="2" type="ORF">CEP54_010592</name>
</gene>
<evidence type="ECO:0000313" key="2">
    <source>
        <dbReference type="EMBL" id="RSL53062.1"/>
    </source>
</evidence>